<dbReference type="OrthoDB" id="5242975at2"/>
<comment type="subcellular location">
    <subcellularLocation>
        <location evidence="1">Membrane</location>
        <topology evidence="1">Multi-pass membrane protein</topology>
    </subcellularLocation>
</comment>
<feature type="transmembrane region" description="Helical" evidence="6">
    <location>
        <begin position="151"/>
        <end position="171"/>
    </location>
</feature>
<feature type="transmembrane region" description="Helical" evidence="6">
    <location>
        <begin position="211"/>
        <end position="233"/>
    </location>
</feature>
<dbReference type="PANTHER" id="PTHR32322">
    <property type="entry name" value="INNER MEMBRANE TRANSPORTER"/>
    <property type="match status" value="1"/>
</dbReference>
<evidence type="ECO:0000256" key="3">
    <source>
        <dbReference type="ARBA" id="ARBA00022692"/>
    </source>
</evidence>
<keyword evidence="5 6" id="KW-0472">Membrane</keyword>
<proteinExistence type="inferred from homology"/>
<evidence type="ECO:0000256" key="6">
    <source>
        <dbReference type="SAM" id="Phobius"/>
    </source>
</evidence>
<dbReference type="InterPro" id="IPR050638">
    <property type="entry name" value="AA-Vitamin_Transporters"/>
</dbReference>
<organism evidence="8 9">
    <name type="scientific">Arthrobacter crusticola</name>
    <dbReference type="NCBI Taxonomy" id="2547960"/>
    <lineage>
        <taxon>Bacteria</taxon>
        <taxon>Bacillati</taxon>
        <taxon>Actinomycetota</taxon>
        <taxon>Actinomycetes</taxon>
        <taxon>Micrococcales</taxon>
        <taxon>Micrococcaceae</taxon>
        <taxon>Arthrobacter</taxon>
    </lineage>
</organism>
<comment type="caution">
    <text evidence="8">The sequence shown here is derived from an EMBL/GenBank/DDBJ whole genome shotgun (WGS) entry which is preliminary data.</text>
</comment>
<dbReference type="EMBL" id="SMTK01000001">
    <property type="protein sequence ID" value="TDK28318.1"/>
    <property type="molecule type" value="Genomic_DNA"/>
</dbReference>
<evidence type="ECO:0000256" key="1">
    <source>
        <dbReference type="ARBA" id="ARBA00004141"/>
    </source>
</evidence>
<reference evidence="8 9" key="1">
    <citation type="submission" date="2019-03" db="EMBL/GenBank/DDBJ databases">
        <title>Arthrobacter sp. nov., an bacterium isolated from biocrust in Mu Us Desert.</title>
        <authorList>
            <person name="Lixiong L."/>
        </authorList>
    </citation>
    <scope>NUCLEOTIDE SEQUENCE [LARGE SCALE GENOMIC DNA]</scope>
    <source>
        <strain evidence="8 9">SLN-3</strain>
    </source>
</reference>
<dbReference type="AlphaFoldDB" id="A0A4R5U3V8"/>
<evidence type="ECO:0000256" key="4">
    <source>
        <dbReference type="ARBA" id="ARBA00022989"/>
    </source>
</evidence>
<evidence type="ECO:0000259" key="7">
    <source>
        <dbReference type="Pfam" id="PF00892"/>
    </source>
</evidence>
<feature type="transmembrane region" description="Helical" evidence="6">
    <location>
        <begin position="183"/>
        <end position="205"/>
    </location>
</feature>
<keyword evidence="3 6" id="KW-0812">Transmembrane</keyword>
<dbReference type="Proteomes" id="UP000295411">
    <property type="component" value="Unassembled WGS sequence"/>
</dbReference>
<accession>A0A4R5U3V8</accession>
<dbReference type="InterPro" id="IPR000620">
    <property type="entry name" value="EamA_dom"/>
</dbReference>
<feature type="domain" description="EamA" evidence="7">
    <location>
        <begin position="152"/>
        <end position="287"/>
    </location>
</feature>
<comment type="similarity">
    <text evidence="2">Belongs to the EamA transporter family.</text>
</comment>
<name>A0A4R5U3V8_9MICC</name>
<dbReference type="PANTHER" id="PTHR32322:SF9">
    <property type="entry name" value="AMINO-ACID METABOLITE EFFLUX PUMP-RELATED"/>
    <property type="match status" value="1"/>
</dbReference>
<feature type="transmembrane region" description="Helical" evidence="6">
    <location>
        <begin position="66"/>
        <end position="86"/>
    </location>
</feature>
<feature type="transmembrane region" description="Helical" evidence="6">
    <location>
        <begin position="245"/>
        <end position="265"/>
    </location>
</feature>
<feature type="transmembrane region" description="Helical" evidence="6">
    <location>
        <begin position="7"/>
        <end position="24"/>
    </location>
</feature>
<feature type="transmembrane region" description="Helical" evidence="6">
    <location>
        <begin position="124"/>
        <end position="145"/>
    </location>
</feature>
<evidence type="ECO:0000313" key="8">
    <source>
        <dbReference type="EMBL" id="TDK28318.1"/>
    </source>
</evidence>
<feature type="transmembrane region" description="Helical" evidence="6">
    <location>
        <begin position="98"/>
        <end position="117"/>
    </location>
</feature>
<dbReference type="Pfam" id="PF00892">
    <property type="entry name" value="EamA"/>
    <property type="match status" value="2"/>
</dbReference>
<keyword evidence="4 6" id="KW-1133">Transmembrane helix</keyword>
<evidence type="ECO:0000256" key="2">
    <source>
        <dbReference type="ARBA" id="ARBA00007362"/>
    </source>
</evidence>
<feature type="transmembrane region" description="Helical" evidence="6">
    <location>
        <begin position="36"/>
        <end position="54"/>
    </location>
</feature>
<evidence type="ECO:0000256" key="5">
    <source>
        <dbReference type="ARBA" id="ARBA00023136"/>
    </source>
</evidence>
<feature type="domain" description="EamA" evidence="7">
    <location>
        <begin position="10"/>
        <end position="139"/>
    </location>
</feature>
<gene>
    <name evidence="8" type="ORF">E2F48_03645</name>
</gene>
<dbReference type="InterPro" id="IPR037185">
    <property type="entry name" value="EmrE-like"/>
</dbReference>
<dbReference type="SUPFAM" id="SSF103481">
    <property type="entry name" value="Multidrug resistance efflux transporter EmrE"/>
    <property type="match status" value="2"/>
</dbReference>
<sequence length="303" mass="31385">MSNAGLALRFVLLAAVWGLSFLFIKVALEGMSPQQVVLGRMVLGAVTLAIVVGAGRHRLPQGLAVWAHLFFISLFLCVIPFTLFAVAETEIDSGLASIYNATTPLITGLIAFAALPGERLTPRAAVGILTGFLGVAVVVGVWSLGASASSLRGQMLCLGATLCYGIAMVWIRKFISPLRLPAASVAFVQVGLGAVTTLALAPVFSTGPVHLNVPIAVAMLGLGCLSTGMAYLWNTQIIAGWGATIGSSVTYLTPVVGVVAGAIVLGESLTWHQPLGALIILAGVVLSRSKPRARLAGQRVNAY</sequence>
<dbReference type="GO" id="GO:0016020">
    <property type="term" value="C:membrane"/>
    <property type="evidence" value="ECO:0007669"/>
    <property type="project" value="UniProtKB-SubCell"/>
</dbReference>
<keyword evidence="9" id="KW-1185">Reference proteome</keyword>
<evidence type="ECO:0000313" key="9">
    <source>
        <dbReference type="Proteomes" id="UP000295411"/>
    </source>
</evidence>
<protein>
    <submittedName>
        <fullName evidence="8">DMT family transporter</fullName>
    </submittedName>
</protein>